<evidence type="ECO:0000259" key="1">
    <source>
        <dbReference type="PROSITE" id="PS50112"/>
    </source>
</evidence>
<dbReference type="Pfam" id="PF08447">
    <property type="entry name" value="PAS_3"/>
    <property type="match status" value="1"/>
</dbReference>
<dbReference type="InterPro" id="IPR035965">
    <property type="entry name" value="PAS-like_dom_sf"/>
</dbReference>
<proteinExistence type="predicted"/>
<evidence type="ECO:0000313" key="3">
    <source>
        <dbReference type="Proteomes" id="UP000578112"/>
    </source>
</evidence>
<dbReference type="Gene3D" id="3.30.450.20">
    <property type="entry name" value="PAS domain"/>
    <property type="match status" value="1"/>
</dbReference>
<keyword evidence="3" id="KW-1185">Reference proteome</keyword>
<dbReference type="SUPFAM" id="SSF55785">
    <property type="entry name" value="PYP-like sensor domain (PAS domain)"/>
    <property type="match status" value="1"/>
</dbReference>
<dbReference type="NCBIfam" id="TIGR00229">
    <property type="entry name" value="sensory_box"/>
    <property type="match status" value="1"/>
</dbReference>
<protein>
    <submittedName>
        <fullName evidence="2">PAS domain S-box-containing protein</fullName>
    </submittedName>
</protein>
<comment type="caution">
    <text evidence="2">The sequence shown here is derived from an EMBL/GenBank/DDBJ whole genome shotgun (WGS) entry which is preliminary data.</text>
</comment>
<dbReference type="RefSeq" id="WP_184995867.1">
    <property type="nucleotide sequence ID" value="NZ_JACHNH010000001.1"/>
</dbReference>
<evidence type="ECO:0000313" key="2">
    <source>
        <dbReference type="EMBL" id="MBB4764709.1"/>
    </source>
</evidence>
<dbReference type="PROSITE" id="PS50112">
    <property type="entry name" value="PAS"/>
    <property type="match status" value="1"/>
</dbReference>
<dbReference type="Proteomes" id="UP000578112">
    <property type="component" value="Unassembled WGS sequence"/>
</dbReference>
<dbReference type="AlphaFoldDB" id="A0A7W7I1K3"/>
<organism evidence="2 3">
    <name type="scientific">Actinoplanes digitatis</name>
    <dbReference type="NCBI Taxonomy" id="1868"/>
    <lineage>
        <taxon>Bacteria</taxon>
        <taxon>Bacillati</taxon>
        <taxon>Actinomycetota</taxon>
        <taxon>Actinomycetes</taxon>
        <taxon>Micromonosporales</taxon>
        <taxon>Micromonosporaceae</taxon>
        <taxon>Actinoplanes</taxon>
    </lineage>
</organism>
<gene>
    <name evidence="2" type="ORF">BJ971_005265</name>
</gene>
<dbReference type="CDD" id="cd00130">
    <property type="entry name" value="PAS"/>
    <property type="match status" value="1"/>
</dbReference>
<sequence>MRTVATRLTGETRTFGEHELIVTKTDLKGRLTYTNDVFLRISVYEEHEVIGQPHNVIRHPDMPKVIFKLLWDTLAAGQEIFAYVVNLASDGVAYWVLAHVTPSFDADGRIVGYHSSRRLPEPRAVEAAAALYARLRAEEQRVGGQAGLTASWRMLQDMLAERGQTYDEFVWELTNEGTSS</sequence>
<feature type="domain" description="PAS" evidence="1">
    <location>
        <begin position="26"/>
        <end position="77"/>
    </location>
</feature>
<dbReference type="EMBL" id="JACHNH010000001">
    <property type="protein sequence ID" value="MBB4764709.1"/>
    <property type="molecule type" value="Genomic_DNA"/>
</dbReference>
<accession>A0A7W7I1K3</accession>
<reference evidence="2 3" key="1">
    <citation type="submission" date="2020-08" db="EMBL/GenBank/DDBJ databases">
        <title>Sequencing the genomes of 1000 actinobacteria strains.</title>
        <authorList>
            <person name="Klenk H.-P."/>
        </authorList>
    </citation>
    <scope>NUCLEOTIDE SEQUENCE [LARGE SCALE GENOMIC DNA]</scope>
    <source>
        <strain evidence="2 3">DSM 43149</strain>
    </source>
</reference>
<dbReference type="InterPro" id="IPR013655">
    <property type="entry name" value="PAS_fold_3"/>
</dbReference>
<name>A0A7W7I1K3_9ACTN</name>
<dbReference type="InterPro" id="IPR000014">
    <property type="entry name" value="PAS"/>
</dbReference>